<dbReference type="EMBL" id="JAERRJ010000004">
    <property type="protein sequence ID" value="MBL1075333.1"/>
    <property type="molecule type" value="Genomic_DNA"/>
</dbReference>
<proteinExistence type="inferred from homology"/>
<dbReference type="InterPro" id="IPR005119">
    <property type="entry name" value="LysR_subst-bd"/>
</dbReference>
<evidence type="ECO:0000313" key="7">
    <source>
        <dbReference type="EMBL" id="MBL1075333.1"/>
    </source>
</evidence>
<accession>A0ABS1M3T9</accession>
<gene>
    <name evidence="7" type="ORF">JK358_13110</name>
</gene>
<dbReference type="CDD" id="cd08414">
    <property type="entry name" value="PBP2_LTTR_aromatics_like"/>
    <property type="match status" value="1"/>
</dbReference>
<dbReference type="InterPro" id="IPR000847">
    <property type="entry name" value="LysR_HTH_N"/>
</dbReference>
<dbReference type="PANTHER" id="PTHR30346">
    <property type="entry name" value="TRANSCRIPTIONAL DUAL REGULATOR HCAR-RELATED"/>
    <property type="match status" value="1"/>
</dbReference>
<keyword evidence="3" id="KW-0238">DNA-binding</keyword>
<dbReference type="InterPro" id="IPR036388">
    <property type="entry name" value="WH-like_DNA-bd_sf"/>
</dbReference>
<comment type="similarity">
    <text evidence="1">Belongs to the LysR transcriptional regulatory family.</text>
</comment>
<dbReference type="RefSeq" id="WP_201947195.1">
    <property type="nucleotide sequence ID" value="NZ_JAERRJ010000004.1"/>
</dbReference>
<keyword evidence="5" id="KW-0804">Transcription</keyword>
<dbReference type="PROSITE" id="PS50931">
    <property type="entry name" value="HTH_LYSR"/>
    <property type="match status" value="1"/>
</dbReference>
<evidence type="ECO:0000256" key="5">
    <source>
        <dbReference type="ARBA" id="ARBA00023163"/>
    </source>
</evidence>
<dbReference type="Proteomes" id="UP000602198">
    <property type="component" value="Unassembled WGS sequence"/>
</dbReference>
<keyword evidence="4" id="KW-0010">Activator</keyword>
<organism evidence="7 8">
    <name type="scientific">Nocardia acididurans</name>
    <dbReference type="NCBI Taxonomy" id="2802282"/>
    <lineage>
        <taxon>Bacteria</taxon>
        <taxon>Bacillati</taxon>
        <taxon>Actinomycetota</taxon>
        <taxon>Actinomycetes</taxon>
        <taxon>Mycobacteriales</taxon>
        <taxon>Nocardiaceae</taxon>
        <taxon>Nocardia</taxon>
    </lineage>
</organism>
<evidence type="ECO:0000256" key="1">
    <source>
        <dbReference type="ARBA" id="ARBA00009437"/>
    </source>
</evidence>
<keyword evidence="8" id="KW-1185">Reference proteome</keyword>
<dbReference type="PRINTS" id="PR00039">
    <property type="entry name" value="HTHLYSR"/>
</dbReference>
<dbReference type="PANTHER" id="PTHR30346:SF0">
    <property type="entry name" value="HCA OPERON TRANSCRIPTIONAL ACTIVATOR HCAR"/>
    <property type="match status" value="1"/>
</dbReference>
<evidence type="ECO:0000313" key="8">
    <source>
        <dbReference type="Proteomes" id="UP000602198"/>
    </source>
</evidence>
<sequence>MEVHTRQLQYFIAVAEELSFTRAAQRLHVSQQGLSTQIKQLEHAMDVVLFSRTTRNVELTAAGSVFLQDVRSTLTSLDAAVERARSVHRGQQDHLVLGALEGAALTLTEPILSAFRERFPGITVELRQFTYEDPSAGLASGSVDVAFARRPFIDDGVQFEALFTEPLMIMLPSGHRLADRTEVFAHELLEEPILGAATTDPVWNAFWELDAHRGGCQASVVSRSNSLLEELHKVATGVGVVVTVACARWIPFPGVRLLPIVDAEPNEVAVGWRSAHESPPVRSFVEVARAVRDAHPELIALLQDPDFADCTVPPHL</sequence>
<dbReference type="InterPro" id="IPR036390">
    <property type="entry name" value="WH_DNA-bd_sf"/>
</dbReference>
<evidence type="ECO:0000256" key="3">
    <source>
        <dbReference type="ARBA" id="ARBA00023125"/>
    </source>
</evidence>
<evidence type="ECO:0000256" key="4">
    <source>
        <dbReference type="ARBA" id="ARBA00023159"/>
    </source>
</evidence>
<evidence type="ECO:0000256" key="2">
    <source>
        <dbReference type="ARBA" id="ARBA00023015"/>
    </source>
</evidence>
<dbReference type="Gene3D" id="1.10.10.10">
    <property type="entry name" value="Winged helix-like DNA-binding domain superfamily/Winged helix DNA-binding domain"/>
    <property type="match status" value="1"/>
</dbReference>
<name>A0ABS1M3T9_9NOCA</name>
<comment type="caution">
    <text evidence="7">The sequence shown here is derived from an EMBL/GenBank/DDBJ whole genome shotgun (WGS) entry which is preliminary data.</text>
</comment>
<dbReference type="SUPFAM" id="SSF53850">
    <property type="entry name" value="Periplasmic binding protein-like II"/>
    <property type="match status" value="1"/>
</dbReference>
<feature type="domain" description="HTH lysR-type" evidence="6">
    <location>
        <begin position="1"/>
        <end position="60"/>
    </location>
</feature>
<dbReference type="SUPFAM" id="SSF46785">
    <property type="entry name" value="Winged helix' DNA-binding domain"/>
    <property type="match status" value="1"/>
</dbReference>
<protein>
    <submittedName>
        <fullName evidence="7">LysR family transcriptional regulator</fullName>
    </submittedName>
</protein>
<dbReference type="Pfam" id="PF00126">
    <property type="entry name" value="HTH_1"/>
    <property type="match status" value="1"/>
</dbReference>
<keyword evidence="2" id="KW-0805">Transcription regulation</keyword>
<dbReference type="Gene3D" id="3.40.190.10">
    <property type="entry name" value="Periplasmic binding protein-like II"/>
    <property type="match status" value="2"/>
</dbReference>
<evidence type="ECO:0000259" key="6">
    <source>
        <dbReference type="PROSITE" id="PS50931"/>
    </source>
</evidence>
<reference evidence="7 8" key="1">
    <citation type="submission" date="2021-01" db="EMBL/GenBank/DDBJ databases">
        <title>WGS of actinomycetes isolated from Thailand.</title>
        <authorList>
            <person name="Thawai C."/>
        </authorList>
    </citation>
    <scope>NUCLEOTIDE SEQUENCE [LARGE SCALE GENOMIC DNA]</scope>
    <source>
        <strain evidence="7 8">LPG 2</strain>
    </source>
</reference>
<dbReference type="Pfam" id="PF03466">
    <property type="entry name" value="LysR_substrate"/>
    <property type="match status" value="1"/>
</dbReference>